<dbReference type="EMBL" id="JAYMYR010000004">
    <property type="protein sequence ID" value="KAK7368823.1"/>
    <property type="molecule type" value="Genomic_DNA"/>
</dbReference>
<keyword evidence="2" id="KW-1185">Reference proteome</keyword>
<dbReference type="AlphaFoldDB" id="A0AAN9RJU6"/>
<evidence type="ECO:0000313" key="2">
    <source>
        <dbReference type="Proteomes" id="UP001374584"/>
    </source>
</evidence>
<gene>
    <name evidence="1" type="ORF">VNO80_10854</name>
</gene>
<accession>A0AAN9RJU6</accession>
<comment type="caution">
    <text evidence="1">The sequence shown here is derived from an EMBL/GenBank/DDBJ whole genome shotgun (WGS) entry which is preliminary data.</text>
</comment>
<organism evidence="1 2">
    <name type="scientific">Phaseolus coccineus</name>
    <name type="common">Scarlet runner bean</name>
    <name type="synonym">Phaseolus multiflorus</name>
    <dbReference type="NCBI Taxonomy" id="3886"/>
    <lineage>
        <taxon>Eukaryota</taxon>
        <taxon>Viridiplantae</taxon>
        <taxon>Streptophyta</taxon>
        <taxon>Embryophyta</taxon>
        <taxon>Tracheophyta</taxon>
        <taxon>Spermatophyta</taxon>
        <taxon>Magnoliopsida</taxon>
        <taxon>eudicotyledons</taxon>
        <taxon>Gunneridae</taxon>
        <taxon>Pentapetalae</taxon>
        <taxon>rosids</taxon>
        <taxon>fabids</taxon>
        <taxon>Fabales</taxon>
        <taxon>Fabaceae</taxon>
        <taxon>Papilionoideae</taxon>
        <taxon>50 kb inversion clade</taxon>
        <taxon>NPAAA clade</taxon>
        <taxon>indigoferoid/millettioid clade</taxon>
        <taxon>Phaseoleae</taxon>
        <taxon>Phaseolus</taxon>
    </lineage>
</organism>
<sequence length="78" mass="8511">MGAECDALPPPGLNFLASRCILSNNLKASLKIHVQRTMGLIAEDKIERYSNNGRLRKGFKKKGLCMEVRFGLGGDGFG</sequence>
<name>A0AAN9RJU6_PHACN</name>
<protein>
    <submittedName>
        <fullName evidence="1">Uncharacterized protein</fullName>
    </submittedName>
</protein>
<reference evidence="1 2" key="1">
    <citation type="submission" date="2024-01" db="EMBL/GenBank/DDBJ databases">
        <title>The genomes of 5 underutilized Papilionoideae crops provide insights into root nodulation and disease resistanc.</title>
        <authorList>
            <person name="Jiang F."/>
        </authorList>
    </citation>
    <scope>NUCLEOTIDE SEQUENCE [LARGE SCALE GENOMIC DNA]</scope>
    <source>
        <strain evidence="1">JINMINGXINNONG_FW02</strain>
        <tissue evidence="1">Leaves</tissue>
    </source>
</reference>
<proteinExistence type="predicted"/>
<dbReference type="Proteomes" id="UP001374584">
    <property type="component" value="Unassembled WGS sequence"/>
</dbReference>
<evidence type="ECO:0000313" key="1">
    <source>
        <dbReference type="EMBL" id="KAK7368823.1"/>
    </source>
</evidence>